<evidence type="ECO:0000313" key="3">
    <source>
        <dbReference type="Proteomes" id="UP000789833"/>
    </source>
</evidence>
<proteinExistence type="predicted"/>
<dbReference type="Gene3D" id="1.25.40.10">
    <property type="entry name" value="Tetratricopeptide repeat domain"/>
    <property type="match status" value="1"/>
</dbReference>
<dbReference type="InterPro" id="IPR011990">
    <property type="entry name" value="TPR-like_helical_dom_sf"/>
</dbReference>
<dbReference type="Pfam" id="PF13424">
    <property type="entry name" value="TPR_12"/>
    <property type="match status" value="1"/>
</dbReference>
<accession>A0ABN8A808</accession>
<dbReference type="PROSITE" id="PS50005">
    <property type="entry name" value="TPR"/>
    <property type="match status" value="1"/>
</dbReference>
<keyword evidence="3" id="KW-1185">Reference proteome</keyword>
<gene>
    <name evidence="2" type="ORF">BACCIP111883_02012</name>
</gene>
<name>A0ABN8A808_9BACI</name>
<evidence type="ECO:0000313" key="2">
    <source>
        <dbReference type="EMBL" id="CAG9621240.1"/>
    </source>
</evidence>
<dbReference type="InterPro" id="IPR019734">
    <property type="entry name" value="TPR_rpt"/>
</dbReference>
<evidence type="ECO:0008006" key="4">
    <source>
        <dbReference type="Google" id="ProtNLM"/>
    </source>
</evidence>
<evidence type="ECO:0000256" key="1">
    <source>
        <dbReference type="PROSITE-ProRule" id="PRU00339"/>
    </source>
</evidence>
<dbReference type="SMART" id="SM00028">
    <property type="entry name" value="TPR"/>
    <property type="match status" value="3"/>
</dbReference>
<organism evidence="2 3">
    <name type="scientific">Sutcliffiella rhizosphaerae</name>
    <dbReference type="NCBI Taxonomy" id="2880967"/>
    <lineage>
        <taxon>Bacteria</taxon>
        <taxon>Bacillati</taxon>
        <taxon>Bacillota</taxon>
        <taxon>Bacilli</taxon>
        <taxon>Bacillales</taxon>
        <taxon>Bacillaceae</taxon>
        <taxon>Sutcliffiella</taxon>
    </lineage>
</organism>
<dbReference type="SUPFAM" id="SSF48452">
    <property type="entry name" value="TPR-like"/>
    <property type="match status" value="1"/>
</dbReference>
<dbReference type="Proteomes" id="UP000789833">
    <property type="component" value="Unassembled WGS sequence"/>
</dbReference>
<dbReference type="RefSeq" id="WP_230501140.1">
    <property type="nucleotide sequence ID" value="NZ_CAKJTJ010000009.1"/>
</dbReference>
<feature type="repeat" description="TPR" evidence="1">
    <location>
        <begin position="134"/>
        <end position="167"/>
    </location>
</feature>
<dbReference type="EMBL" id="CAKJTJ010000009">
    <property type="protein sequence ID" value="CAG9621240.1"/>
    <property type="molecule type" value="Genomic_DNA"/>
</dbReference>
<protein>
    <recommendedName>
        <fullName evidence="4">Tetratricopeptide repeat protein</fullName>
    </recommendedName>
</protein>
<keyword evidence="1" id="KW-0802">TPR repeat</keyword>
<reference evidence="2 3" key="1">
    <citation type="submission" date="2021-10" db="EMBL/GenBank/DDBJ databases">
        <authorList>
            <person name="Criscuolo A."/>
        </authorList>
    </citation>
    <scope>NUCLEOTIDE SEQUENCE [LARGE SCALE GENOMIC DNA]</scope>
    <source>
        <strain evidence="3">CIP 111883</strain>
    </source>
</reference>
<sequence>MLNELKEKLAEISKYIYMDVTDNLHEKTSDVGAFQEVIRNATVLLDKTEDEMERQFLLGTLGNLNRIIGVPEKAITHLTESLAIARETKDVPREIAALIRLGEAVKYALRQNEALALFDEALEKGEGEAHKYMDFALQHKGKCLLELERYEEAENSFLEALRLRKEKGDQPLIDSTQLAIDFVENK</sequence>
<comment type="caution">
    <text evidence="2">The sequence shown here is derived from an EMBL/GenBank/DDBJ whole genome shotgun (WGS) entry which is preliminary data.</text>
</comment>